<dbReference type="EMBL" id="DVFV01000042">
    <property type="protein sequence ID" value="HIQ90442.1"/>
    <property type="molecule type" value="Genomic_DNA"/>
</dbReference>
<evidence type="ECO:0000313" key="1">
    <source>
        <dbReference type="EMBL" id="HIQ90442.1"/>
    </source>
</evidence>
<reference evidence="1" key="1">
    <citation type="submission" date="2020-10" db="EMBL/GenBank/DDBJ databases">
        <authorList>
            <person name="Gilroy R."/>
        </authorList>
    </citation>
    <scope>NUCLEOTIDE SEQUENCE</scope>
    <source>
        <strain evidence="1">CHK147-3167</strain>
    </source>
</reference>
<accession>A0A9D0ZQL5</accession>
<protein>
    <submittedName>
        <fullName evidence="1">Uncharacterized protein</fullName>
    </submittedName>
</protein>
<name>A0A9D0ZQL5_9FIRM</name>
<evidence type="ECO:0000313" key="2">
    <source>
        <dbReference type="Proteomes" id="UP000886786"/>
    </source>
</evidence>
<sequence length="219" mass="26199">MENKISDIQKLKQIYTNKLENIRKSKLSENTIKDYAAFVNQTLENVNTESKDEKYRFFEYLTIEVCNIGLYNSLSEKEEIIENIYKHFKQIFTDDKIFEKYLNLIKEIFIENKYPYFEMQDKILGLLLEMLKQNGKVDKTINFLKKELNQKESDALAIFLLKLIKKYKGKNKAVIEAEKYLYSPQICDYLIKYYQTNPNKLRQILARIIKEGSDELHEK</sequence>
<proteinExistence type="predicted"/>
<dbReference type="AlphaFoldDB" id="A0A9D0ZQL5"/>
<comment type="caution">
    <text evidence="1">The sequence shown here is derived from an EMBL/GenBank/DDBJ whole genome shotgun (WGS) entry which is preliminary data.</text>
</comment>
<organism evidence="1 2">
    <name type="scientific">Candidatus Coprosoma intestinipullorum</name>
    <dbReference type="NCBI Taxonomy" id="2840752"/>
    <lineage>
        <taxon>Bacteria</taxon>
        <taxon>Bacillati</taxon>
        <taxon>Bacillota</taxon>
        <taxon>Bacillota incertae sedis</taxon>
        <taxon>Candidatus Coprosoma</taxon>
    </lineage>
</organism>
<gene>
    <name evidence="1" type="ORF">IAB27_02285</name>
</gene>
<reference evidence="1" key="2">
    <citation type="journal article" date="2021" name="PeerJ">
        <title>Extensive microbial diversity within the chicken gut microbiome revealed by metagenomics and culture.</title>
        <authorList>
            <person name="Gilroy R."/>
            <person name="Ravi A."/>
            <person name="Getino M."/>
            <person name="Pursley I."/>
            <person name="Horton D.L."/>
            <person name="Alikhan N.F."/>
            <person name="Baker D."/>
            <person name="Gharbi K."/>
            <person name="Hall N."/>
            <person name="Watson M."/>
            <person name="Adriaenssens E.M."/>
            <person name="Foster-Nyarko E."/>
            <person name="Jarju S."/>
            <person name="Secka A."/>
            <person name="Antonio M."/>
            <person name="Oren A."/>
            <person name="Chaudhuri R.R."/>
            <person name="La Ragione R."/>
            <person name="Hildebrand F."/>
            <person name="Pallen M.J."/>
        </authorList>
    </citation>
    <scope>NUCLEOTIDE SEQUENCE</scope>
    <source>
        <strain evidence="1">CHK147-3167</strain>
    </source>
</reference>
<dbReference type="Proteomes" id="UP000886786">
    <property type="component" value="Unassembled WGS sequence"/>
</dbReference>